<accession>A0ABS8RMS2</accession>
<protein>
    <submittedName>
        <fullName evidence="1">Uncharacterized protein</fullName>
    </submittedName>
</protein>
<dbReference type="Proteomes" id="UP000823775">
    <property type="component" value="Unassembled WGS sequence"/>
</dbReference>
<reference evidence="1 2" key="1">
    <citation type="journal article" date="2021" name="BMC Genomics">
        <title>Datura genome reveals duplications of psychoactive alkaloid biosynthetic genes and high mutation rate following tissue culture.</title>
        <authorList>
            <person name="Rajewski A."/>
            <person name="Carter-House D."/>
            <person name="Stajich J."/>
            <person name="Litt A."/>
        </authorList>
    </citation>
    <scope>NUCLEOTIDE SEQUENCE [LARGE SCALE GENOMIC DNA]</scope>
    <source>
        <strain evidence="1">AR-01</strain>
    </source>
</reference>
<proteinExistence type="predicted"/>
<dbReference type="EMBL" id="JACEIK010000040">
    <property type="protein sequence ID" value="MCD7447566.1"/>
    <property type="molecule type" value="Genomic_DNA"/>
</dbReference>
<sequence>MARNIMKSTQLSTPNLFREIIVHHHHGIRNQRQLLFPDVERYQLQLRNLHSQSQRFKKSICAHLTASVTPKLRKLTVLLLVHVPSAQISTARGSYEK</sequence>
<organism evidence="1 2">
    <name type="scientific">Datura stramonium</name>
    <name type="common">Jimsonweed</name>
    <name type="synonym">Common thornapple</name>
    <dbReference type="NCBI Taxonomy" id="4076"/>
    <lineage>
        <taxon>Eukaryota</taxon>
        <taxon>Viridiplantae</taxon>
        <taxon>Streptophyta</taxon>
        <taxon>Embryophyta</taxon>
        <taxon>Tracheophyta</taxon>
        <taxon>Spermatophyta</taxon>
        <taxon>Magnoliopsida</taxon>
        <taxon>eudicotyledons</taxon>
        <taxon>Gunneridae</taxon>
        <taxon>Pentapetalae</taxon>
        <taxon>asterids</taxon>
        <taxon>lamiids</taxon>
        <taxon>Solanales</taxon>
        <taxon>Solanaceae</taxon>
        <taxon>Solanoideae</taxon>
        <taxon>Datureae</taxon>
        <taxon>Datura</taxon>
    </lineage>
</organism>
<comment type="caution">
    <text evidence="1">The sequence shown here is derived from an EMBL/GenBank/DDBJ whole genome shotgun (WGS) entry which is preliminary data.</text>
</comment>
<feature type="non-terminal residue" evidence="1">
    <location>
        <position position="97"/>
    </location>
</feature>
<gene>
    <name evidence="1" type="ORF">HAX54_031595</name>
</gene>
<evidence type="ECO:0000313" key="1">
    <source>
        <dbReference type="EMBL" id="MCD7447566.1"/>
    </source>
</evidence>
<name>A0ABS8RMS2_DATST</name>
<evidence type="ECO:0000313" key="2">
    <source>
        <dbReference type="Proteomes" id="UP000823775"/>
    </source>
</evidence>
<keyword evidence="2" id="KW-1185">Reference proteome</keyword>